<dbReference type="GO" id="GO:0016887">
    <property type="term" value="F:ATP hydrolysis activity"/>
    <property type="evidence" value="ECO:0007669"/>
    <property type="project" value="InterPro"/>
</dbReference>
<dbReference type="InterPro" id="IPR050130">
    <property type="entry name" value="ClpA_ClpB"/>
</dbReference>
<organism evidence="4 5">
    <name type="scientific">candidate division WOR-1 bacterium RIFOXYB2_FULL_36_35</name>
    <dbReference type="NCBI Taxonomy" id="1802578"/>
    <lineage>
        <taxon>Bacteria</taxon>
        <taxon>Bacillati</taxon>
        <taxon>Saganbacteria</taxon>
    </lineage>
</organism>
<dbReference type="PANTHER" id="PTHR11638">
    <property type="entry name" value="ATP-DEPENDENT CLP PROTEASE"/>
    <property type="match status" value="1"/>
</dbReference>
<comment type="caution">
    <text evidence="4">The sequence shown here is derived from an EMBL/GenBank/DDBJ whole genome shotgun (WGS) entry which is preliminary data.</text>
</comment>
<feature type="domain" description="AAA+ ATPase" evidence="3">
    <location>
        <begin position="70"/>
        <end position="212"/>
    </location>
</feature>
<dbReference type="SMART" id="SM00382">
    <property type="entry name" value="AAA"/>
    <property type="match status" value="2"/>
</dbReference>
<proteinExistence type="predicted"/>
<dbReference type="EMBL" id="MEUA01000040">
    <property type="protein sequence ID" value="OGC14179.1"/>
    <property type="molecule type" value="Genomic_DNA"/>
</dbReference>
<evidence type="ECO:0000259" key="3">
    <source>
        <dbReference type="SMART" id="SM00382"/>
    </source>
</evidence>
<keyword evidence="2" id="KW-0067">ATP-binding</keyword>
<dbReference type="InterPro" id="IPR003959">
    <property type="entry name" value="ATPase_AAA_core"/>
</dbReference>
<dbReference type="CDD" id="cd00009">
    <property type="entry name" value="AAA"/>
    <property type="match status" value="1"/>
</dbReference>
<dbReference type="InterPro" id="IPR003593">
    <property type="entry name" value="AAA+_ATPase"/>
</dbReference>
<dbReference type="GO" id="GO:0005524">
    <property type="term" value="F:ATP binding"/>
    <property type="evidence" value="ECO:0007669"/>
    <property type="project" value="UniProtKB-KW"/>
</dbReference>
<dbReference type="PANTHER" id="PTHR11638:SF18">
    <property type="entry name" value="HEAT SHOCK PROTEIN 104"/>
    <property type="match status" value="1"/>
</dbReference>
<dbReference type="Pfam" id="PF00004">
    <property type="entry name" value="AAA"/>
    <property type="match status" value="1"/>
</dbReference>
<name>A0A1F4S1B8_UNCSA</name>
<reference evidence="4 5" key="1">
    <citation type="journal article" date="2016" name="Nat. Commun.">
        <title>Thousands of microbial genomes shed light on interconnected biogeochemical processes in an aquifer system.</title>
        <authorList>
            <person name="Anantharaman K."/>
            <person name="Brown C.T."/>
            <person name="Hug L.A."/>
            <person name="Sharon I."/>
            <person name="Castelle C.J."/>
            <person name="Probst A.J."/>
            <person name="Thomas B.C."/>
            <person name="Singh A."/>
            <person name="Wilkins M.J."/>
            <person name="Karaoz U."/>
            <person name="Brodie E.L."/>
            <person name="Williams K.H."/>
            <person name="Hubbard S.S."/>
            <person name="Banfield J.F."/>
        </authorList>
    </citation>
    <scope>NUCLEOTIDE SEQUENCE [LARGE SCALE GENOMIC DNA]</scope>
</reference>
<dbReference type="InterPro" id="IPR001270">
    <property type="entry name" value="ClpA/B"/>
</dbReference>
<evidence type="ECO:0000256" key="2">
    <source>
        <dbReference type="ARBA" id="ARBA00022840"/>
    </source>
</evidence>
<dbReference type="SUPFAM" id="SSF52540">
    <property type="entry name" value="P-loop containing nucleoside triphosphate hydrolases"/>
    <property type="match status" value="2"/>
</dbReference>
<accession>A0A1F4S1B8</accession>
<evidence type="ECO:0000313" key="5">
    <source>
        <dbReference type="Proteomes" id="UP000177905"/>
    </source>
</evidence>
<evidence type="ECO:0000313" key="4">
    <source>
        <dbReference type="EMBL" id="OGC14179.1"/>
    </source>
</evidence>
<dbReference type="Pfam" id="PF07724">
    <property type="entry name" value="AAA_2"/>
    <property type="match status" value="1"/>
</dbReference>
<gene>
    <name evidence="4" type="ORF">A2290_00695</name>
</gene>
<sequence length="1902" mass="210735">MLKNRLYFLYNKIVSANIQNVPSAANGAGDVEIPEFLTPFQEMFNLEEVDPVIARDKQIEDILSILATDSNGNVMLLGFPGTGKTVLAKYIAKEFMEKQMDPAFITGEANSTIEIMYMDAGDLSATNGSAAEKIKQLKAYLKKKPNTLIFVDEAHCLGKTEVGDSSPIIELMKPMLNDPNSHFIFATTVEEHKKYLSIIPAMDRRWTIVPIPEATPSLTKLILRQHRKTMLARSKYAALPVTLEVPDAMVNLIVELAVRYIDAQRSGYNPSRSIKLLEQSVSRLTTKSNMLNVSFRMTCNNLLRIFNEYLRALEQKDERSAKDCLDYLSENIKKFLKDKKTAEQEGALVLTEDIVYEALAVLTGLPSKDFEALDRKLLDSLVDELKKEVVGQDVVMETLSTRIKRAKLGLSDPKKPLFVGLFAGKTGTGKTQTAKCLARVLYKNADNLVEINGGEYAEKQNLTKLTGATATWIGYGDPCVFDRIKAKGGQCVFLIDEFEKMHPDAQKVLLGILDTATAETGKGEVIDFRETAVILTSNLGSERLIYTGMGEIDEGFDELLGFRRETVSVIEALAIRFARDSEILQQETRFDEAAKVSEKEALVRRFLTEHTDDLQRGVFPEGDKTGLAQLDTLLDARSRGDKEVFAAVNLSGSERYDKLLSSHRRLVLEELKEKRELFAVGIGSPGEGDEKAPSLKALDTYLSSSKENISKGDYHLDTLSAVSELAEIRGWLNDRAESDNALAERRRIVEERAAELKRIEKENAKIIREAYQVAGYRPEFLARIMVGGGIFAFNSISMEMAQAIIRITARKFIEEQKKMKNCDVEIADEVYDLLIKKVPDLEDRGGRGIEEIFGNEVSDRLVKAFESSSKSPSNTRVVVSVDNEAIEVDIVELGDPDLSLLPDQEGEAGGLVKHFHDQAVALNQVYASYDVSMEEIRRLLNGEKIVDRGTSLDFEPSEIAQGGKLITAVEKTTVNFRKTAASIGLKLFSQHLGDIGVTDDFATAAQDVAKGLVSMAAKTLFDYSLRTDFGKKQESFDSLARRGNGDEVFINRVITAKKATNSLCEWDLLSGDKVRFKISIPCKLTDRELKLMKLYSEKAVSNSAAARRIVEAANAEGVVVNESLLIGLGKLIDIAGPEARIGFYIEEGNISYWMEAPFVYPQVALPSSSSPVGAPIELNTEIFDITRWNNDGGYTKNTDYMREFLSSHVAGWEVQPASFLETDPIVGSVRKALSAYVAEQKGVAEDSGDVTNDDYATYIGDGFKLIFPQGSPLLQNVSVNVLLRDALRASDMSFMSEYRTAEMMIAQGGIRNNISELASKLRIDKQQLDLSTVTDTFATLQRRNAIRYAGGMDGVKLNGIKPKIAADPYLCRLLEREDSTILASSEEGNRVRFEVKVTGGYTANFVFNTNEGVSVSQAEEEALNNRVSDFIREFDVPISNVVPERLGFTEAAQLMRDINSSPKQDVFISRLIKHVAISGGPLNLLQNAISNRMTGSIGSGLSDPTAQLDFIGTARSAREFWLKLYQNFEAVTEMEMPNDLDTMVSILEDISSRGDSGLVFVMYDFLHNMSQPSTDAGRNFLRDIRTSTRANYRIKQKAERARTNGYHLMALMDVNCSAFTSQDQFGFWETVFENLFKEIDLNLLKGISEKVLNDDSFRDTIFPSVFEIVVSAKKAYEVNYDQAYQAFDFISQLAQTYRDNNELKPKMINWLKTEFDSLVKLANTPERVGQLKAALESLMEDQIAKENPGPFIAMALLLERETQGKTDALKKVIAKRAPSMKKFTEGSNQLLGYQSGSGGPQGAVDTLALLADNRPVLESVCALLEGAINRNDDKFTLVMNGSTGSSSDVTLGALLNNDSFFQRAGGAVIMLAVRETGSGRILNVSVTGKRAGSPKVFEAELQ</sequence>
<evidence type="ECO:0000256" key="1">
    <source>
        <dbReference type="ARBA" id="ARBA00022741"/>
    </source>
</evidence>
<dbReference type="Proteomes" id="UP000177905">
    <property type="component" value="Unassembled WGS sequence"/>
</dbReference>
<feature type="domain" description="AAA+ ATPase" evidence="3">
    <location>
        <begin position="416"/>
        <end position="566"/>
    </location>
</feature>
<dbReference type="GO" id="GO:0034605">
    <property type="term" value="P:cellular response to heat"/>
    <property type="evidence" value="ECO:0007669"/>
    <property type="project" value="TreeGrafter"/>
</dbReference>
<dbReference type="GO" id="GO:0005737">
    <property type="term" value="C:cytoplasm"/>
    <property type="evidence" value="ECO:0007669"/>
    <property type="project" value="TreeGrafter"/>
</dbReference>
<keyword evidence="1" id="KW-0547">Nucleotide-binding</keyword>
<dbReference type="PRINTS" id="PR00300">
    <property type="entry name" value="CLPPROTEASEA"/>
</dbReference>
<dbReference type="Gene3D" id="3.40.50.300">
    <property type="entry name" value="P-loop containing nucleotide triphosphate hydrolases"/>
    <property type="match status" value="2"/>
</dbReference>
<dbReference type="InterPro" id="IPR027417">
    <property type="entry name" value="P-loop_NTPase"/>
</dbReference>
<protein>
    <recommendedName>
        <fullName evidence="3">AAA+ ATPase domain-containing protein</fullName>
    </recommendedName>
</protein>